<comment type="similarity">
    <text evidence="1 6">Belongs to the CoaE family.</text>
</comment>
<evidence type="ECO:0000256" key="4">
    <source>
        <dbReference type="ARBA" id="ARBA00022840"/>
    </source>
</evidence>
<dbReference type="Gene3D" id="3.40.50.300">
    <property type="entry name" value="P-loop containing nucleotide triphosphate hydrolases"/>
    <property type="match status" value="1"/>
</dbReference>
<gene>
    <name evidence="6 8" type="primary">coaE</name>
    <name evidence="8" type="ORF">K4G57_04480</name>
</gene>
<dbReference type="InterPro" id="IPR027417">
    <property type="entry name" value="P-loop_NTPase"/>
</dbReference>
<feature type="binding site" evidence="6">
    <location>
        <begin position="14"/>
        <end position="19"/>
    </location>
    <ligand>
        <name>ATP</name>
        <dbReference type="ChEBI" id="CHEBI:30616"/>
    </ligand>
</feature>
<name>A0ABS7JMT7_9HELI</name>
<dbReference type="EMBL" id="JAIGYQ010000005">
    <property type="protein sequence ID" value="MBX7490719.1"/>
    <property type="molecule type" value="Genomic_DNA"/>
</dbReference>
<dbReference type="EC" id="2.7.1.24" evidence="6 7"/>
<dbReference type="GO" id="GO:0004140">
    <property type="term" value="F:dephospho-CoA kinase activity"/>
    <property type="evidence" value="ECO:0007669"/>
    <property type="project" value="UniProtKB-EC"/>
</dbReference>
<dbReference type="HAMAP" id="MF_00376">
    <property type="entry name" value="Dephospho_CoA_kinase"/>
    <property type="match status" value="1"/>
</dbReference>
<evidence type="ECO:0000256" key="5">
    <source>
        <dbReference type="ARBA" id="ARBA00022993"/>
    </source>
</evidence>
<dbReference type="InterPro" id="IPR001977">
    <property type="entry name" value="Depp_CoAkinase"/>
</dbReference>
<dbReference type="SUPFAM" id="SSF52540">
    <property type="entry name" value="P-loop containing nucleoside triphosphate hydrolases"/>
    <property type="match status" value="1"/>
</dbReference>
<protein>
    <recommendedName>
        <fullName evidence="6 7">Dephospho-CoA kinase</fullName>
        <ecNumber evidence="6 7">2.7.1.24</ecNumber>
    </recommendedName>
    <alternativeName>
        <fullName evidence="6">Dephosphocoenzyme A kinase</fullName>
    </alternativeName>
</protein>
<evidence type="ECO:0000256" key="3">
    <source>
        <dbReference type="ARBA" id="ARBA00022741"/>
    </source>
</evidence>
<keyword evidence="3 6" id="KW-0547">Nucleotide-binding</keyword>
<dbReference type="Pfam" id="PF01121">
    <property type="entry name" value="CoaE"/>
    <property type="match status" value="1"/>
</dbReference>
<evidence type="ECO:0000313" key="8">
    <source>
        <dbReference type="EMBL" id="MBX7490719.1"/>
    </source>
</evidence>
<comment type="catalytic activity">
    <reaction evidence="6">
        <text>3'-dephospho-CoA + ATP = ADP + CoA + H(+)</text>
        <dbReference type="Rhea" id="RHEA:18245"/>
        <dbReference type="ChEBI" id="CHEBI:15378"/>
        <dbReference type="ChEBI" id="CHEBI:30616"/>
        <dbReference type="ChEBI" id="CHEBI:57287"/>
        <dbReference type="ChEBI" id="CHEBI:57328"/>
        <dbReference type="ChEBI" id="CHEBI:456216"/>
        <dbReference type="EC" id="2.7.1.24"/>
    </reaction>
</comment>
<proteinExistence type="inferred from homology"/>
<keyword evidence="6 8" id="KW-0418">Kinase</keyword>
<dbReference type="NCBIfam" id="TIGR00152">
    <property type="entry name" value="dephospho-CoA kinase"/>
    <property type="match status" value="1"/>
</dbReference>
<dbReference type="PROSITE" id="PS51219">
    <property type="entry name" value="DPCK"/>
    <property type="match status" value="1"/>
</dbReference>
<evidence type="ECO:0000256" key="1">
    <source>
        <dbReference type="ARBA" id="ARBA00009018"/>
    </source>
</evidence>
<keyword evidence="9" id="KW-1185">Reference proteome</keyword>
<keyword evidence="2 6" id="KW-0808">Transferase</keyword>
<dbReference type="RefSeq" id="WP_221532072.1">
    <property type="nucleotide sequence ID" value="NZ_JAIGYP010000005.1"/>
</dbReference>
<comment type="subcellular location">
    <subcellularLocation>
        <location evidence="6">Cytoplasm</location>
    </subcellularLocation>
</comment>
<sequence>MSLKYAIALSGGIGSGKSTVASLLRLYGYQVICADSIAHKVLEENKDSVIAVFGEEILDNQGRINRKKLGGIVFSNTNLLKRLEEILHPKIKAEILEEAQREEQKKIPYFVDIPLFFEQGDYPIVNSLLISTTQELQIERLKKRNGFSKKEALSRINAQMPLEQKYKMASYVIDNCGSLESLQQELEYYLQQHLPKF</sequence>
<evidence type="ECO:0000256" key="2">
    <source>
        <dbReference type="ARBA" id="ARBA00022679"/>
    </source>
</evidence>
<dbReference type="PANTHER" id="PTHR10695:SF46">
    <property type="entry name" value="BIFUNCTIONAL COENZYME A SYNTHASE-RELATED"/>
    <property type="match status" value="1"/>
</dbReference>
<comment type="function">
    <text evidence="6">Catalyzes the phosphorylation of the 3'-hydroxyl group of dephosphocoenzyme A to form coenzyme A.</text>
</comment>
<evidence type="ECO:0000256" key="6">
    <source>
        <dbReference type="HAMAP-Rule" id="MF_00376"/>
    </source>
</evidence>
<evidence type="ECO:0000256" key="7">
    <source>
        <dbReference type="NCBIfam" id="TIGR00152"/>
    </source>
</evidence>
<accession>A0ABS7JMT7</accession>
<dbReference type="CDD" id="cd02022">
    <property type="entry name" value="DPCK"/>
    <property type="match status" value="1"/>
</dbReference>
<organism evidence="8 9">
    <name type="scientific">Helicobacter turcicus</name>
    <dbReference type="NCBI Taxonomy" id="2867412"/>
    <lineage>
        <taxon>Bacteria</taxon>
        <taxon>Pseudomonadati</taxon>
        <taxon>Campylobacterota</taxon>
        <taxon>Epsilonproteobacteria</taxon>
        <taxon>Campylobacterales</taxon>
        <taxon>Helicobacteraceae</taxon>
        <taxon>Helicobacter</taxon>
    </lineage>
</organism>
<keyword evidence="5 6" id="KW-0173">Coenzyme A biosynthesis</keyword>
<dbReference type="Proteomes" id="UP000700059">
    <property type="component" value="Unassembled WGS sequence"/>
</dbReference>
<dbReference type="PANTHER" id="PTHR10695">
    <property type="entry name" value="DEPHOSPHO-COA KINASE-RELATED"/>
    <property type="match status" value="1"/>
</dbReference>
<reference evidence="8 9" key="1">
    <citation type="submission" date="2021-08" db="EMBL/GenBank/DDBJ databases">
        <title>Helicobacter spp. isolated from feces of Anatolian Ground Squirrel (Spermophilus xanthoprymnus) in Turkey.</title>
        <authorList>
            <person name="Aydin F."/>
            <person name="Abay S."/>
            <person name="Kayman T."/>
            <person name="Karakaya E."/>
            <person name="Saticioglu I.B."/>
        </authorList>
    </citation>
    <scope>NUCLEOTIDE SEQUENCE [LARGE SCALE GENOMIC DNA]</scope>
    <source>
        <strain evidence="8 9">Faydin-H70</strain>
    </source>
</reference>
<comment type="caution">
    <text evidence="8">The sequence shown here is derived from an EMBL/GenBank/DDBJ whole genome shotgun (WGS) entry which is preliminary data.</text>
</comment>
<comment type="pathway">
    <text evidence="6">Cofactor biosynthesis; coenzyme A biosynthesis; CoA from (R)-pantothenate: step 5/5.</text>
</comment>
<keyword evidence="6" id="KW-0963">Cytoplasm</keyword>
<keyword evidence="4 6" id="KW-0067">ATP-binding</keyword>
<evidence type="ECO:0000313" key="9">
    <source>
        <dbReference type="Proteomes" id="UP000700059"/>
    </source>
</evidence>